<proteinExistence type="predicted"/>
<dbReference type="PANTHER" id="PTHR42643">
    <property type="entry name" value="IONOTROPIC RECEPTOR 20A-RELATED"/>
    <property type="match status" value="1"/>
</dbReference>
<dbReference type="EMBL" id="CAXLJM020000026">
    <property type="protein sequence ID" value="CAL8093325.1"/>
    <property type="molecule type" value="Genomic_DNA"/>
</dbReference>
<organism evidence="9 10">
    <name type="scientific">Orchesella dallaii</name>
    <dbReference type="NCBI Taxonomy" id="48710"/>
    <lineage>
        <taxon>Eukaryota</taxon>
        <taxon>Metazoa</taxon>
        <taxon>Ecdysozoa</taxon>
        <taxon>Arthropoda</taxon>
        <taxon>Hexapoda</taxon>
        <taxon>Collembola</taxon>
        <taxon>Entomobryomorpha</taxon>
        <taxon>Entomobryoidea</taxon>
        <taxon>Orchesellidae</taxon>
        <taxon>Orchesellinae</taxon>
        <taxon>Orchesella</taxon>
    </lineage>
</organism>
<name>A0ABP1Q8D4_9HEXA</name>
<keyword evidence="4 8" id="KW-1133">Transmembrane helix</keyword>
<keyword evidence="7" id="KW-0325">Glycoprotein</keyword>
<comment type="caution">
    <text evidence="9">The sequence shown here is derived from an EMBL/GenBank/DDBJ whole genome shotgun (WGS) entry which is preliminary data.</text>
</comment>
<keyword evidence="3 8" id="KW-0812">Transmembrane</keyword>
<evidence type="ECO:0000256" key="3">
    <source>
        <dbReference type="ARBA" id="ARBA00022692"/>
    </source>
</evidence>
<accession>A0ABP1Q8D4</accession>
<comment type="subcellular location">
    <subcellularLocation>
        <location evidence="1">Cell membrane</location>
        <topology evidence="1">Multi-pass membrane protein</topology>
    </subcellularLocation>
</comment>
<keyword evidence="2" id="KW-1003">Cell membrane</keyword>
<sequence length="574" mass="66254">MAHASESQLKLHVLTYWYIPKAIILTISYLPEEANCHDNFKIPNFSIPYSYSTSKFFFVHNSCDSVFEVCFSCCNNFSDCNNQLSKRFVNLTARPLTKPLLQTVTLDGIQSLLGHQQQEPTLSSFNQYSQSYTKKVYRQCEDLRLVFIKPRYYKKVDDCARYLITVNLNCSNSACRRFISLVTSWSPASKMKSASCALPFGVKFLGFKYSVFIEMKNTKPDVNFLSLLQPFGAPIWYCLIVTIGLLSCLLFILETKISSIFWMYSILMEQGKAKFRGGSWKTSKFIVGLWLCSSVAFRHIYTSTVYSFMSAEQEPKCIPTSFEDLVFNSEMDVLSSFDFYSALRESKRSQLGISLKTQKLYAKLQTKLKSVSNDWRAILNISRNEPTKVFDRNNLTMYNIQFNRFSIVSTRDSVQKALIVTFGKRRMLHNNDNRALFETVTMWNVKDNVFIRPFLQSGLSSLIESGIYDKIEEYQENVKIVESLKTVDRKGKFEMSINFLARQFIDSFGSLSVDKGSRYQRGHLNLYKGLLALVAFLYLGAFLLLFCEVIKLRSYVALGFDCFKYANKIAFFRR</sequence>
<feature type="transmembrane region" description="Helical" evidence="8">
    <location>
        <begin position="526"/>
        <end position="546"/>
    </location>
</feature>
<evidence type="ECO:0000313" key="9">
    <source>
        <dbReference type="EMBL" id="CAL8093325.1"/>
    </source>
</evidence>
<protein>
    <submittedName>
        <fullName evidence="9">Uncharacterized protein</fullName>
    </submittedName>
</protein>
<evidence type="ECO:0000256" key="8">
    <source>
        <dbReference type="SAM" id="Phobius"/>
    </source>
</evidence>
<evidence type="ECO:0000313" key="10">
    <source>
        <dbReference type="Proteomes" id="UP001642540"/>
    </source>
</evidence>
<evidence type="ECO:0000256" key="5">
    <source>
        <dbReference type="ARBA" id="ARBA00023136"/>
    </source>
</evidence>
<evidence type="ECO:0000256" key="2">
    <source>
        <dbReference type="ARBA" id="ARBA00022475"/>
    </source>
</evidence>
<dbReference type="InterPro" id="IPR052192">
    <property type="entry name" value="Insect_Ionotropic_Sensory_Rcpt"/>
</dbReference>
<evidence type="ECO:0000256" key="7">
    <source>
        <dbReference type="ARBA" id="ARBA00023180"/>
    </source>
</evidence>
<keyword evidence="6" id="KW-0675">Receptor</keyword>
<keyword evidence="10" id="KW-1185">Reference proteome</keyword>
<keyword evidence="5 8" id="KW-0472">Membrane</keyword>
<feature type="transmembrane region" description="Helical" evidence="8">
    <location>
        <begin position="234"/>
        <end position="253"/>
    </location>
</feature>
<evidence type="ECO:0000256" key="4">
    <source>
        <dbReference type="ARBA" id="ARBA00022989"/>
    </source>
</evidence>
<reference evidence="9 10" key="1">
    <citation type="submission" date="2024-08" db="EMBL/GenBank/DDBJ databases">
        <authorList>
            <person name="Cucini C."/>
            <person name="Frati F."/>
        </authorList>
    </citation>
    <scope>NUCLEOTIDE SEQUENCE [LARGE SCALE GENOMIC DNA]</scope>
</reference>
<dbReference type="Proteomes" id="UP001642540">
    <property type="component" value="Unassembled WGS sequence"/>
</dbReference>
<evidence type="ECO:0000256" key="6">
    <source>
        <dbReference type="ARBA" id="ARBA00023170"/>
    </source>
</evidence>
<evidence type="ECO:0000256" key="1">
    <source>
        <dbReference type="ARBA" id="ARBA00004651"/>
    </source>
</evidence>
<dbReference type="PANTHER" id="PTHR42643:SF24">
    <property type="entry name" value="IONOTROPIC RECEPTOR 60A"/>
    <property type="match status" value="1"/>
</dbReference>
<gene>
    <name evidence="9" type="ORF">ODALV1_LOCUS8474</name>
</gene>